<dbReference type="InterPro" id="IPR011711">
    <property type="entry name" value="GntR_C"/>
</dbReference>
<dbReference type="EMBL" id="NPEU01000078">
    <property type="protein sequence ID" value="RAI39391.1"/>
    <property type="molecule type" value="Genomic_DNA"/>
</dbReference>
<keyword evidence="3" id="KW-0804">Transcription</keyword>
<keyword evidence="1" id="KW-0805">Transcription regulation</keyword>
<dbReference type="OrthoDB" id="8680240at2"/>
<protein>
    <recommendedName>
        <fullName evidence="4">HTH gntR-type domain-containing protein</fullName>
    </recommendedName>
</protein>
<gene>
    <name evidence="5" type="ORF">CH338_09600</name>
</gene>
<sequence length="248" mass="27375">MLRRRAGPCETAMPISTNARGRADLSEPQTLGGIALDVLRADILQCRLRPGTRLRLEELRERYGMSISPLREALMRLESEGLVVLAENKGFRVAPVSPAHLTDLTETRIEIETLMIRRAVASGDVAWEADILGAFHRLSRQQKADPSAPGAISPAWSREHRAFHASLSDACPSELLRNFRDQLFDQAERYVALSIGFTAKPRDDIGEHEGLMKAVLARDTETACRLCAAHIRQTTEKVLAATDALTAV</sequence>
<evidence type="ECO:0000256" key="1">
    <source>
        <dbReference type="ARBA" id="ARBA00023015"/>
    </source>
</evidence>
<comment type="caution">
    <text evidence="5">The sequence shown here is derived from an EMBL/GenBank/DDBJ whole genome shotgun (WGS) entry which is preliminary data.</text>
</comment>
<dbReference type="SUPFAM" id="SSF46785">
    <property type="entry name" value="Winged helix' DNA-binding domain"/>
    <property type="match status" value="1"/>
</dbReference>
<dbReference type="PROSITE" id="PS50949">
    <property type="entry name" value="HTH_GNTR"/>
    <property type="match status" value="1"/>
</dbReference>
<dbReference type="Proteomes" id="UP000248863">
    <property type="component" value="Unassembled WGS sequence"/>
</dbReference>
<dbReference type="PANTHER" id="PTHR43537">
    <property type="entry name" value="TRANSCRIPTIONAL REGULATOR, GNTR FAMILY"/>
    <property type="match status" value="1"/>
</dbReference>
<dbReference type="InterPro" id="IPR036390">
    <property type="entry name" value="WH_DNA-bd_sf"/>
</dbReference>
<dbReference type="PANTHER" id="PTHR43537:SF20">
    <property type="entry name" value="HTH-TYPE TRANSCRIPTIONAL REPRESSOR GLAR"/>
    <property type="match status" value="1"/>
</dbReference>
<accession>A0A327KM70</accession>
<dbReference type="Gene3D" id="1.20.120.530">
    <property type="entry name" value="GntR ligand-binding domain-like"/>
    <property type="match status" value="1"/>
</dbReference>
<dbReference type="InterPro" id="IPR036388">
    <property type="entry name" value="WH-like_DNA-bd_sf"/>
</dbReference>
<organism evidence="5 6">
    <name type="scientific">Rhodoplanes elegans</name>
    <dbReference type="NCBI Taxonomy" id="29408"/>
    <lineage>
        <taxon>Bacteria</taxon>
        <taxon>Pseudomonadati</taxon>
        <taxon>Pseudomonadota</taxon>
        <taxon>Alphaproteobacteria</taxon>
        <taxon>Hyphomicrobiales</taxon>
        <taxon>Nitrobacteraceae</taxon>
        <taxon>Rhodoplanes</taxon>
    </lineage>
</organism>
<dbReference type="GO" id="GO:0003677">
    <property type="term" value="F:DNA binding"/>
    <property type="evidence" value="ECO:0007669"/>
    <property type="project" value="UniProtKB-KW"/>
</dbReference>
<dbReference type="SMART" id="SM00345">
    <property type="entry name" value="HTH_GNTR"/>
    <property type="match status" value="1"/>
</dbReference>
<evidence type="ECO:0000256" key="3">
    <source>
        <dbReference type="ARBA" id="ARBA00023163"/>
    </source>
</evidence>
<dbReference type="Pfam" id="PF07729">
    <property type="entry name" value="FCD"/>
    <property type="match status" value="1"/>
</dbReference>
<proteinExistence type="predicted"/>
<dbReference type="GO" id="GO:0003700">
    <property type="term" value="F:DNA-binding transcription factor activity"/>
    <property type="evidence" value="ECO:0007669"/>
    <property type="project" value="InterPro"/>
</dbReference>
<dbReference type="InterPro" id="IPR000524">
    <property type="entry name" value="Tscrpt_reg_HTH_GntR"/>
</dbReference>
<name>A0A327KM70_9BRAD</name>
<dbReference type="AlphaFoldDB" id="A0A327KM70"/>
<evidence type="ECO:0000256" key="2">
    <source>
        <dbReference type="ARBA" id="ARBA00023125"/>
    </source>
</evidence>
<evidence type="ECO:0000259" key="4">
    <source>
        <dbReference type="PROSITE" id="PS50949"/>
    </source>
</evidence>
<evidence type="ECO:0000313" key="5">
    <source>
        <dbReference type="EMBL" id="RAI39391.1"/>
    </source>
</evidence>
<keyword evidence="6" id="KW-1185">Reference proteome</keyword>
<dbReference type="Pfam" id="PF00392">
    <property type="entry name" value="GntR"/>
    <property type="match status" value="1"/>
</dbReference>
<dbReference type="InterPro" id="IPR008920">
    <property type="entry name" value="TF_FadR/GntR_C"/>
</dbReference>
<dbReference type="SUPFAM" id="SSF48008">
    <property type="entry name" value="GntR ligand-binding domain-like"/>
    <property type="match status" value="1"/>
</dbReference>
<keyword evidence="2" id="KW-0238">DNA-binding</keyword>
<dbReference type="Gene3D" id="1.10.10.10">
    <property type="entry name" value="Winged helix-like DNA-binding domain superfamily/Winged helix DNA-binding domain"/>
    <property type="match status" value="1"/>
</dbReference>
<reference evidence="5 6" key="1">
    <citation type="submission" date="2017-07" db="EMBL/GenBank/DDBJ databases">
        <title>Draft Genome Sequences of Select Purple Nonsulfur Bacteria.</title>
        <authorList>
            <person name="Lasarre B."/>
            <person name="Mckinlay J.B."/>
        </authorList>
    </citation>
    <scope>NUCLEOTIDE SEQUENCE [LARGE SCALE GENOMIC DNA]</scope>
    <source>
        <strain evidence="5 6">DSM 11907</strain>
    </source>
</reference>
<feature type="domain" description="HTH gntR-type" evidence="4">
    <location>
        <begin position="29"/>
        <end position="96"/>
    </location>
</feature>
<evidence type="ECO:0000313" key="6">
    <source>
        <dbReference type="Proteomes" id="UP000248863"/>
    </source>
</evidence>
<dbReference type="SMART" id="SM00895">
    <property type="entry name" value="FCD"/>
    <property type="match status" value="1"/>
</dbReference>